<evidence type="ECO:0000259" key="2">
    <source>
        <dbReference type="Pfam" id="PF21722"/>
    </source>
</evidence>
<proteinExistence type="predicted"/>
<accession>A0A7W9A1X5</accession>
<comment type="caution">
    <text evidence="3">The sequence shown here is derived from an EMBL/GenBank/DDBJ whole genome shotgun (WGS) entry which is preliminary data.</text>
</comment>
<dbReference type="InterPro" id="IPR021251">
    <property type="entry name" value="DUF2793"/>
</dbReference>
<feature type="region of interest" description="Disordered" evidence="1">
    <location>
        <begin position="379"/>
        <end position="419"/>
    </location>
</feature>
<keyword evidence="4" id="KW-1185">Reference proteome</keyword>
<evidence type="ECO:0000313" key="4">
    <source>
        <dbReference type="Proteomes" id="UP000548978"/>
    </source>
</evidence>
<evidence type="ECO:0000313" key="3">
    <source>
        <dbReference type="EMBL" id="MBB5659879.1"/>
    </source>
</evidence>
<dbReference type="AlphaFoldDB" id="A0A7W9A1X5"/>
<dbReference type="Pfam" id="PF21722">
    <property type="entry name" value="Gly_rich_2"/>
    <property type="match status" value="1"/>
</dbReference>
<dbReference type="Proteomes" id="UP000548978">
    <property type="component" value="Unassembled WGS sequence"/>
</dbReference>
<feature type="domain" description="Glycine-rich" evidence="2">
    <location>
        <begin position="236"/>
        <end position="460"/>
    </location>
</feature>
<dbReference type="Pfam" id="PF10983">
    <property type="entry name" value="DUF2793"/>
    <property type="match status" value="1"/>
</dbReference>
<dbReference type="RefSeq" id="WP_221403304.1">
    <property type="nucleotide sequence ID" value="NZ_JACIJB010000001.1"/>
</dbReference>
<reference evidence="3 4" key="1">
    <citation type="submission" date="2020-08" db="EMBL/GenBank/DDBJ databases">
        <title>Genomic Encyclopedia of Type Strains, Phase IV (KMG-IV): sequencing the most valuable type-strain genomes for metagenomic binning, comparative biology and taxonomic classification.</title>
        <authorList>
            <person name="Goeker M."/>
        </authorList>
    </citation>
    <scope>NUCLEOTIDE SEQUENCE [LARGE SCALE GENOMIC DNA]</scope>
    <source>
        <strain evidence="3 4">DSM 24448</strain>
    </source>
</reference>
<feature type="compositionally biased region" description="Gly residues" evidence="1">
    <location>
        <begin position="408"/>
        <end position="418"/>
    </location>
</feature>
<name>A0A7W9A1X5_9CAUL</name>
<sequence>MSDTSARLGLPYLAAGQMQKHVTLNEALTRLDGLVQCCVTSRSLVTQPTEPADGALYILPDGAEGAAWSLHPAGSLMRREGDGWIRVTAPAGLIAVIVDTGEIVVRHAADWTPLAAFLGELQNLERLGIGATADAANPFLAKLNSALWTARETGDGGTGDLRLVLNKAGPAEVLSLILQSGWSGRAELGLIGEDAFGLKVSADGSAWTEAMKVDPGTGRVSFPRGATRREATVVTEDASWSPPEWARWIEATVVAAGGGGGAGGWGASGTERPGGGGGGGGGVSHTVWATDSLPGALYLTVGVGGAAGMDGGLSRILSDGVQLLAAGGGQGGAPGSAGGEAGATGGGLWFGVSGGSGGAGGALSAADVISAADDGDAGSALLRPAEGGAGGSDAPGSSGTSVSEPVYGPGGGGGGGGDASLTVGHAGGAGGLYGAGGGGGGAGVTAGGTGGAGADGLIVLVAVG</sequence>
<dbReference type="InterPro" id="IPR049304">
    <property type="entry name" value="Gly_rich_dom"/>
</dbReference>
<dbReference type="EMBL" id="JACIJB010000001">
    <property type="protein sequence ID" value="MBB5659879.1"/>
    <property type="molecule type" value="Genomic_DNA"/>
</dbReference>
<gene>
    <name evidence="3" type="ORF">FHS65_000597</name>
</gene>
<protein>
    <recommendedName>
        <fullName evidence="2">Glycine-rich domain-containing protein</fullName>
    </recommendedName>
</protein>
<evidence type="ECO:0000256" key="1">
    <source>
        <dbReference type="SAM" id="MobiDB-lite"/>
    </source>
</evidence>
<organism evidence="3 4">
    <name type="scientific">Brevundimonas halotolerans</name>
    <dbReference type="NCBI Taxonomy" id="69670"/>
    <lineage>
        <taxon>Bacteria</taxon>
        <taxon>Pseudomonadati</taxon>
        <taxon>Pseudomonadota</taxon>
        <taxon>Alphaproteobacteria</taxon>
        <taxon>Caulobacterales</taxon>
        <taxon>Caulobacteraceae</taxon>
        <taxon>Brevundimonas</taxon>
    </lineage>
</organism>